<organism evidence="1">
    <name type="scientific">Anguilla anguilla</name>
    <name type="common">European freshwater eel</name>
    <name type="synonym">Muraena anguilla</name>
    <dbReference type="NCBI Taxonomy" id="7936"/>
    <lineage>
        <taxon>Eukaryota</taxon>
        <taxon>Metazoa</taxon>
        <taxon>Chordata</taxon>
        <taxon>Craniata</taxon>
        <taxon>Vertebrata</taxon>
        <taxon>Euteleostomi</taxon>
        <taxon>Actinopterygii</taxon>
        <taxon>Neopterygii</taxon>
        <taxon>Teleostei</taxon>
        <taxon>Anguilliformes</taxon>
        <taxon>Anguillidae</taxon>
        <taxon>Anguilla</taxon>
    </lineage>
</organism>
<name>A0A0E9QZL5_ANGAN</name>
<proteinExistence type="predicted"/>
<accession>A0A0E9QZL5</accession>
<dbReference type="AlphaFoldDB" id="A0A0E9QZL5"/>
<sequence>MSVQNTIRNAWRTINCANTSTEKLSANRLQLLKLKINKYVENGNRMVCLQNMEIF</sequence>
<reference evidence="1" key="2">
    <citation type="journal article" date="2015" name="Fish Shellfish Immunol.">
        <title>Early steps in the European eel (Anguilla anguilla)-Vibrio vulnificus interaction in the gills: Role of the RtxA13 toxin.</title>
        <authorList>
            <person name="Callol A."/>
            <person name="Pajuelo D."/>
            <person name="Ebbesson L."/>
            <person name="Teles M."/>
            <person name="MacKenzie S."/>
            <person name="Amaro C."/>
        </authorList>
    </citation>
    <scope>NUCLEOTIDE SEQUENCE</scope>
</reference>
<protein>
    <submittedName>
        <fullName evidence="1">Uncharacterized protein</fullName>
    </submittedName>
</protein>
<evidence type="ECO:0000313" key="1">
    <source>
        <dbReference type="EMBL" id="JAH21528.1"/>
    </source>
</evidence>
<reference evidence="1" key="1">
    <citation type="submission" date="2014-11" db="EMBL/GenBank/DDBJ databases">
        <authorList>
            <person name="Amaro Gonzalez C."/>
        </authorList>
    </citation>
    <scope>NUCLEOTIDE SEQUENCE</scope>
</reference>
<dbReference type="EMBL" id="GBXM01087049">
    <property type="protein sequence ID" value="JAH21528.1"/>
    <property type="molecule type" value="Transcribed_RNA"/>
</dbReference>